<evidence type="ECO:0000256" key="2">
    <source>
        <dbReference type="ARBA" id="ARBA00008814"/>
    </source>
</evidence>
<reference evidence="8 9" key="1">
    <citation type="submission" date="2017-03" db="EMBL/GenBank/DDBJ databases">
        <title>Genome sequence of Paracoccus contaminans isolated from a water microcosm.</title>
        <authorList>
            <person name="Aurass P."/>
            <person name="Karste S."/>
            <person name="Trost E."/>
            <person name="Glaeser S.P."/>
            <person name="Kaempfer P."/>
            <person name="Flieger A."/>
        </authorList>
    </citation>
    <scope>NUCLEOTIDE SEQUENCE [LARGE SCALE GENOMIC DNA]</scope>
    <source>
        <strain evidence="9">RKI 16-01929T\LMG 29738T\CCM 8701T\CIP 111112T</strain>
    </source>
</reference>
<dbReference type="STRING" id="1945662.B0A89_02375"/>
<comment type="similarity">
    <text evidence="2">Belongs to the bacterial solute-binding protein 8 family.</text>
</comment>
<dbReference type="PANTHER" id="PTHR30532:SF28">
    <property type="entry name" value="PETROBACTIN-BINDING PROTEIN YCLQ"/>
    <property type="match status" value="1"/>
</dbReference>
<dbReference type="Gene3D" id="3.40.50.1980">
    <property type="entry name" value="Nitrogenase molybdenum iron protein domain"/>
    <property type="match status" value="2"/>
</dbReference>
<sequence>MPIPTSLRTTALLAAVMMALPALAHAAPVQTAAGPVEIASAKQVVALDVPAIDSLSALGVSLAGAPERLYVDYLADTAANTPDMGTLFEPDLEALAVAAPDLIIVGGRSVAHKDALAQIAPVIDMSIGADVLGDARARMTAYGALFQREERAAELNADLDARLARLAEAGKGKGRGLVVLTNGPKMSAYGKGSRFGWIFDAAGLAEAAPGLKVDRHGASITHEFIAQTDPDWLFVIDRGVAVGEAGDSAAKTLDTPLVRGTTAWKKDQVVYLDPTPLYIAGGGYTALTRTIDQLVGALSR</sequence>
<dbReference type="CDD" id="cd01140">
    <property type="entry name" value="FatB"/>
    <property type="match status" value="1"/>
</dbReference>
<organism evidence="8 9">
    <name type="scientific">Paracoccus contaminans</name>
    <dbReference type="NCBI Taxonomy" id="1945662"/>
    <lineage>
        <taxon>Bacteria</taxon>
        <taxon>Pseudomonadati</taxon>
        <taxon>Pseudomonadota</taxon>
        <taxon>Alphaproteobacteria</taxon>
        <taxon>Rhodobacterales</taxon>
        <taxon>Paracoccaceae</taxon>
        <taxon>Paracoccus</taxon>
    </lineage>
</organism>
<keyword evidence="4" id="KW-0406">Ion transport</keyword>
<keyword evidence="5 6" id="KW-0732">Signal</keyword>
<keyword evidence="9" id="KW-1185">Reference proteome</keyword>
<dbReference type="RefSeq" id="WP_085376769.1">
    <property type="nucleotide sequence ID" value="NZ_CP020612.1"/>
</dbReference>
<keyword evidence="3" id="KW-0813">Transport</keyword>
<dbReference type="PANTHER" id="PTHR30532">
    <property type="entry name" value="IRON III DICITRATE-BINDING PERIPLASMIC PROTEIN"/>
    <property type="match status" value="1"/>
</dbReference>
<proteinExistence type="inferred from homology"/>
<keyword evidence="4" id="KW-0410">Iron transport</keyword>
<dbReference type="InterPro" id="IPR033870">
    <property type="entry name" value="FatB"/>
</dbReference>
<protein>
    <submittedName>
        <fullName evidence="8">Iron ABC transporter substrate-binding protein</fullName>
    </submittedName>
</protein>
<dbReference type="GO" id="GO:0030288">
    <property type="term" value="C:outer membrane-bounded periplasmic space"/>
    <property type="evidence" value="ECO:0007669"/>
    <property type="project" value="TreeGrafter"/>
</dbReference>
<evidence type="ECO:0000313" key="8">
    <source>
        <dbReference type="EMBL" id="ARJ68654.1"/>
    </source>
</evidence>
<comment type="subcellular location">
    <subcellularLocation>
        <location evidence="1">Cell envelope</location>
    </subcellularLocation>
</comment>
<evidence type="ECO:0000256" key="5">
    <source>
        <dbReference type="ARBA" id="ARBA00022729"/>
    </source>
</evidence>
<evidence type="ECO:0000313" key="9">
    <source>
        <dbReference type="Proteomes" id="UP000193017"/>
    </source>
</evidence>
<dbReference type="EMBL" id="CP020612">
    <property type="protein sequence ID" value="ARJ68654.1"/>
    <property type="molecule type" value="Genomic_DNA"/>
</dbReference>
<evidence type="ECO:0000256" key="6">
    <source>
        <dbReference type="SAM" id="SignalP"/>
    </source>
</evidence>
<accession>A0A1W6CUX9</accession>
<dbReference type="Pfam" id="PF01497">
    <property type="entry name" value="Peripla_BP_2"/>
    <property type="match status" value="1"/>
</dbReference>
<evidence type="ECO:0000256" key="3">
    <source>
        <dbReference type="ARBA" id="ARBA00022448"/>
    </source>
</evidence>
<feature type="chain" id="PRO_5010867818" evidence="6">
    <location>
        <begin position="27"/>
        <end position="300"/>
    </location>
</feature>
<dbReference type="InterPro" id="IPR051313">
    <property type="entry name" value="Bact_iron-sidero_bind"/>
</dbReference>
<feature type="domain" description="Fe/B12 periplasmic-binding" evidence="7">
    <location>
        <begin position="43"/>
        <end position="300"/>
    </location>
</feature>
<dbReference type="Proteomes" id="UP000193017">
    <property type="component" value="Chromosome"/>
</dbReference>
<evidence type="ECO:0000256" key="4">
    <source>
        <dbReference type="ARBA" id="ARBA00022496"/>
    </source>
</evidence>
<evidence type="ECO:0000256" key="1">
    <source>
        <dbReference type="ARBA" id="ARBA00004196"/>
    </source>
</evidence>
<dbReference type="PROSITE" id="PS50983">
    <property type="entry name" value="FE_B12_PBP"/>
    <property type="match status" value="1"/>
</dbReference>
<dbReference type="SUPFAM" id="SSF53807">
    <property type="entry name" value="Helical backbone' metal receptor"/>
    <property type="match status" value="1"/>
</dbReference>
<dbReference type="OrthoDB" id="63946at2"/>
<dbReference type="KEGG" id="pcon:B0A89_02375"/>
<gene>
    <name evidence="8" type="ORF">B0A89_02375</name>
</gene>
<feature type="signal peptide" evidence="6">
    <location>
        <begin position="1"/>
        <end position="26"/>
    </location>
</feature>
<keyword evidence="4" id="KW-0408">Iron</keyword>
<evidence type="ECO:0000259" key="7">
    <source>
        <dbReference type="PROSITE" id="PS50983"/>
    </source>
</evidence>
<dbReference type="GO" id="GO:1901678">
    <property type="term" value="P:iron coordination entity transport"/>
    <property type="evidence" value="ECO:0007669"/>
    <property type="project" value="UniProtKB-ARBA"/>
</dbReference>
<dbReference type="AlphaFoldDB" id="A0A1W6CUX9"/>
<name>A0A1W6CUX9_9RHOB</name>
<dbReference type="InterPro" id="IPR002491">
    <property type="entry name" value="ABC_transptr_periplasmic_BD"/>
</dbReference>